<dbReference type="GeneID" id="109468323"/>
<dbReference type="PROSITE" id="PS51212">
    <property type="entry name" value="WSC"/>
    <property type="match status" value="2"/>
</dbReference>
<evidence type="ECO:0000256" key="7">
    <source>
        <dbReference type="SAM" id="MobiDB-lite"/>
    </source>
</evidence>
<evidence type="ECO:0000256" key="2">
    <source>
        <dbReference type="ARBA" id="ARBA00022692"/>
    </source>
</evidence>
<dbReference type="Proteomes" id="UP000515135">
    <property type="component" value="Unplaced"/>
</dbReference>
<sequence>MATSKPTQNEHDHELDGEEENVQPDKKEKKKKQDSEAAADLEKKSAISAQSYKGCYTASIGLTASGTSQDMVNADCVEHCRTQGKAYSATGEGKHCVCLTAADMQNLSPVSDSQCDVSCPGKLTEKCGGTDETVTVWSTGQVKRELAAKTTSENLRTTSTQSYKGCYTTSDGTLTASGHESSLHMTNQDCAKHCVAQGKAYSATGEGKHCVCLADLQNLSPVSDSQCDVSCTGKVTENCGGVDDVVTVWSTGQGKRLLTLKMLVEAMRDTE</sequence>
<dbReference type="GO" id="GO:0005886">
    <property type="term" value="C:plasma membrane"/>
    <property type="evidence" value="ECO:0007669"/>
    <property type="project" value="TreeGrafter"/>
</dbReference>
<dbReference type="PANTHER" id="PTHR24269">
    <property type="entry name" value="KREMEN PROTEIN"/>
    <property type="match status" value="1"/>
</dbReference>
<dbReference type="PANTHER" id="PTHR24269:SF16">
    <property type="entry name" value="PROTEIN SLG1"/>
    <property type="match status" value="1"/>
</dbReference>
<reference evidence="10" key="1">
    <citation type="submission" date="2025-08" db="UniProtKB">
        <authorList>
            <consortium name="RefSeq"/>
        </authorList>
    </citation>
    <scope>IDENTIFICATION</scope>
    <source>
        <tissue evidence="10">Gonad</tissue>
    </source>
</reference>
<organism evidence="9 10">
    <name type="scientific">Branchiostoma belcheri</name>
    <name type="common">Amphioxus</name>
    <dbReference type="NCBI Taxonomy" id="7741"/>
    <lineage>
        <taxon>Eukaryota</taxon>
        <taxon>Metazoa</taxon>
        <taxon>Chordata</taxon>
        <taxon>Cephalochordata</taxon>
        <taxon>Leptocardii</taxon>
        <taxon>Amphioxiformes</taxon>
        <taxon>Branchiostomatidae</taxon>
        <taxon>Branchiostoma</taxon>
    </lineage>
</organism>
<evidence type="ECO:0000313" key="10">
    <source>
        <dbReference type="RefSeq" id="XP_019622132.1"/>
    </source>
</evidence>
<protein>
    <submittedName>
        <fullName evidence="10">Cell wall integrity and stress response component 2-like</fullName>
    </submittedName>
</protein>
<keyword evidence="6" id="KW-0325">Glycoprotein</keyword>
<keyword evidence="4" id="KW-1133">Transmembrane helix</keyword>
<proteinExistence type="predicted"/>
<keyword evidence="9" id="KW-1185">Reference proteome</keyword>
<accession>A0A6P4YU25</accession>
<dbReference type="InterPro" id="IPR002889">
    <property type="entry name" value="WSC_carb-bd"/>
</dbReference>
<name>A0A6P4YU25_BRABE</name>
<dbReference type="SMART" id="SM00321">
    <property type="entry name" value="WSC"/>
    <property type="match status" value="2"/>
</dbReference>
<comment type="subcellular location">
    <subcellularLocation>
        <location evidence="1">Membrane</location>
        <topology evidence="1">Single-pass membrane protein</topology>
    </subcellularLocation>
</comment>
<evidence type="ECO:0000259" key="8">
    <source>
        <dbReference type="PROSITE" id="PS51212"/>
    </source>
</evidence>
<evidence type="ECO:0000313" key="9">
    <source>
        <dbReference type="Proteomes" id="UP000515135"/>
    </source>
</evidence>
<evidence type="ECO:0000256" key="3">
    <source>
        <dbReference type="ARBA" id="ARBA00022729"/>
    </source>
</evidence>
<keyword evidence="2" id="KW-0812">Transmembrane</keyword>
<dbReference type="RefSeq" id="XP_019622132.1">
    <property type="nucleotide sequence ID" value="XM_019766573.1"/>
</dbReference>
<dbReference type="AlphaFoldDB" id="A0A6P4YU25"/>
<evidence type="ECO:0000256" key="5">
    <source>
        <dbReference type="ARBA" id="ARBA00023136"/>
    </source>
</evidence>
<keyword evidence="5" id="KW-0472">Membrane</keyword>
<evidence type="ECO:0000256" key="4">
    <source>
        <dbReference type="ARBA" id="ARBA00022989"/>
    </source>
</evidence>
<evidence type="ECO:0000256" key="1">
    <source>
        <dbReference type="ARBA" id="ARBA00004167"/>
    </source>
</evidence>
<keyword evidence="3" id="KW-0732">Signal</keyword>
<dbReference type="Pfam" id="PF01822">
    <property type="entry name" value="WSC"/>
    <property type="match status" value="2"/>
</dbReference>
<feature type="domain" description="WSC" evidence="8">
    <location>
        <begin position="49"/>
        <end position="140"/>
    </location>
</feature>
<evidence type="ECO:0000256" key="6">
    <source>
        <dbReference type="ARBA" id="ARBA00023180"/>
    </source>
</evidence>
<feature type="compositionally biased region" description="Basic and acidic residues" evidence="7">
    <location>
        <begin position="23"/>
        <end position="42"/>
    </location>
</feature>
<dbReference type="InterPro" id="IPR051836">
    <property type="entry name" value="Kremen_rcpt"/>
</dbReference>
<dbReference type="KEGG" id="bbel:109468323"/>
<dbReference type="OrthoDB" id="9982121at2759"/>
<gene>
    <name evidence="10" type="primary">LOC109468323</name>
</gene>
<feature type="region of interest" description="Disordered" evidence="7">
    <location>
        <begin position="1"/>
        <end position="42"/>
    </location>
</feature>
<feature type="domain" description="WSC" evidence="8">
    <location>
        <begin position="160"/>
        <end position="252"/>
    </location>
</feature>